<dbReference type="Pfam" id="PF00132">
    <property type="entry name" value="Hexapep"/>
    <property type="match status" value="1"/>
</dbReference>
<dbReference type="InterPro" id="IPR018357">
    <property type="entry name" value="Hexapep_transf_CS"/>
</dbReference>
<feature type="site" description="Increases basicity of active site His" evidence="3">
    <location>
        <position position="140"/>
    </location>
</feature>
<feature type="binding site" evidence="4">
    <location>
        <position position="169"/>
    </location>
    <ligand>
        <name>acetyl-CoA</name>
        <dbReference type="ChEBI" id="CHEBI:57288"/>
    </ligand>
</feature>
<dbReference type="AlphaFoldDB" id="A0A0D1A143"/>
<protein>
    <submittedName>
        <fullName evidence="6">Serine acetyltransferase</fullName>
    </submittedName>
</protein>
<evidence type="ECO:0000259" key="5">
    <source>
        <dbReference type="Pfam" id="PF17836"/>
    </source>
</evidence>
<evidence type="ECO:0000256" key="2">
    <source>
        <dbReference type="ARBA" id="ARBA00022737"/>
    </source>
</evidence>
<accession>A0A0D1A143</accession>
<dbReference type="InterPro" id="IPR011004">
    <property type="entry name" value="Trimer_LpxA-like_sf"/>
</dbReference>
<keyword evidence="2" id="KW-0677">Repeat</keyword>
<dbReference type="GO" id="GO:0016740">
    <property type="term" value="F:transferase activity"/>
    <property type="evidence" value="ECO:0007669"/>
    <property type="project" value="UniProtKB-KW"/>
</dbReference>
<sequence length="212" mass="22438">MEKIVLVGAGGHCKVIIDIIRSNNVYEIIGIIDKYATEKSLLDISIIGDDNKLKEVYKDGVKNAFLCIGALGDLNLRNKIYNNLKEIGFKLPVLMHNTAMVSKYAAIGEDTCIMPGAIINSGAKIGKNCIINTGAIIEHDCVIEDNCHISPRAVLGGGVSIEKNTHIGIGAAVIQGVNIGCNVTIGAGSVVISSIPDNVVALGIPSKIKKYK</sequence>
<dbReference type="EMBL" id="JXSU01000007">
    <property type="protein sequence ID" value="KIS24518.1"/>
    <property type="molecule type" value="Genomic_DNA"/>
</dbReference>
<dbReference type="PANTHER" id="PTHR43300:SF7">
    <property type="entry name" value="UDP-N-ACETYLBACILLOSAMINE N-ACETYLTRANSFERASE"/>
    <property type="match status" value="1"/>
</dbReference>
<dbReference type="InterPro" id="IPR050179">
    <property type="entry name" value="Trans_hexapeptide_repeat"/>
</dbReference>
<feature type="binding site" evidence="4">
    <location>
        <position position="72"/>
    </location>
    <ligand>
        <name>substrate</name>
    </ligand>
</feature>
<name>A0A0D1A143_CLOBO</name>
<dbReference type="OrthoDB" id="9801456at2"/>
<gene>
    <name evidence="6" type="ORF">N495_13390</name>
</gene>
<feature type="binding site" evidence="4">
    <location>
        <position position="148"/>
    </location>
    <ligand>
        <name>acetyl-CoA</name>
        <dbReference type="ChEBI" id="CHEBI:57288"/>
    </ligand>
</feature>
<dbReference type="InterPro" id="IPR020019">
    <property type="entry name" value="AcTrfase_PglD-like"/>
</dbReference>
<dbReference type="PROSITE" id="PS00101">
    <property type="entry name" value="HEXAPEP_TRANSFERASES"/>
    <property type="match status" value="1"/>
</dbReference>
<dbReference type="PATRIC" id="fig|1379739.3.peg.3066"/>
<feature type="domain" description="PglD N-terminal" evidence="5">
    <location>
        <begin position="3"/>
        <end position="84"/>
    </location>
</feature>
<dbReference type="Gene3D" id="3.40.50.20">
    <property type="match status" value="1"/>
</dbReference>
<dbReference type="CDD" id="cd03360">
    <property type="entry name" value="LbH_AT_putative"/>
    <property type="match status" value="1"/>
</dbReference>
<dbReference type="Proteomes" id="UP000032250">
    <property type="component" value="Unassembled WGS sequence"/>
</dbReference>
<dbReference type="RefSeq" id="WP_043032190.1">
    <property type="nucleotide sequence ID" value="NZ_JXSU01000007.1"/>
</dbReference>
<proteinExistence type="predicted"/>
<dbReference type="PANTHER" id="PTHR43300">
    <property type="entry name" value="ACETYLTRANSFERASE"/>
    <property type="match status" value="1"/>
</dbReference>
<keyword evidence="1 6" id="KW-0808">Transferase</keyword>
<evidence type="ECO:0000256" key="3">
    <source>
        <dbReference type="PIRSR" id="PIRSR620019-1"/>
    </source>
</evidence>
<comment type="caution">
    <text evidence="6">The sequence shown here is derived from an EMBL/GenBank/DDBJ whole genome shotgun (WGS) entry which is preliminary data.</text>
</comment>
<dbReference type="InterPro" id="IPR041561">
    <property type="entry name" value="PglD_N"/>
</dbReference>
<reference evidence="6 7" key="1">
    <citation type="submission" date="2014-06" db="EMBL/GenBank/DDBJ databases">
        <title>Genome characterization of distinct group I Clostridium botulinum lineages.</title>
        <authorList>
            <person name="Giordani F."/>
            <person name="Anselmo A."/>
            <person name="Fillo S."/>
            <person name="Palozzi A.M."/>
            <person name="Fortunato A."/>
            <person name="Gentile B."/>
            <person name="Ciammaruconi A."/>
            <person name="Anniballi F."/>
            <person name="De Medici D."/>
            <person name="Lista F."/>
        </authorList>
    </citation>
    <scope>NUCLEOTIDE SEQUENCE [LARGE SCALE GENOMIC DNA]</scope>
    <source>
        <strain evidence="6 7">B2 450</strain>
    </source>
</reference>
<evidence type="ECO:0000313" key="6">
    <source>
        <dbReference type="EMBL" id="KIS24518.1"/>
    </source>
</evidence>
<evidence type="ECO:0000256" key="1">
    <source>
        <dbReference type="ARBA" id="ARBA00022679"/>
    </source>
</evidence>
<feature type="active site" description="Proton acceptor" evidence="3">
    <location>
        <position position="139"/>
    </location>
</feature>
<evidence type="ECO:0000313" key="7">
    <source>
        <dbReference type="Proteomes" id="UP000032250"/>
    </source>
</evidence>
<dbReference type="Gene3D" id="2.160.10.10">
    <property type="entry name" value="Hexapeptide repeat proteins"/>
    <property type="match status" value="1"/>
</dbReference>
<dbReference type="NCBIfam" id="TIGR03570">
    <property type="entry name" value="NeuD_NnaD"/>
    <property type="match status" value="1"/>
</dbReference>
<dbReference type="Pfam" id="PF17836">
    <property type="entry name" value="PglD_N"/>
    <property type="match status" value="1"/>
</dbReference>
<organism evidence="6 7">
    <name type="scientific">Clostridium botulinum B2 450</name>
    <dbReference type="NCBI Taxonomy" id="1379739"/>
    <lineage>
        <taxon>Bacteria</taxon>
        <taxon>Bacillati</taxon>
        <taxon>Bacillota</taxon>
        <taxon>Clostridia</taxon>
        <taxon>Eubacteriales</taxon>
        <taxon>Clostridiaceae</taxon>
        <taxon>Clostridium</taxon>
    </lineage>
</organism>
<dbReference type="HOGENOM" id="CLU_081811_2_3_9"/>
<dbReference type="SUPFAM" id="SSF51161">
    <property type="entry name" value="Trimeric LpxA-like enzymes"/>
    <property type="match status" value="1"/>
</dbReference>
<dbReference type="InterPro" id="IPR001451">
    <property type="entry name" value="Hexapep"/>
</dbReference>
<evidence type="ECO:0000256" key="4">
    <source>
        <dbReference type="PIRSR" id="PIRSR620019-2"/>
    </source>
</evidence>